<evidence type="ECO:0000313" key="4">
    <source>
        <dbReference type="EMBL" id="EFP96867.1"/>
    </source>
</evidence>
<evidence type="ECO:0000256" key="2">
    <source>
        <dbReference type="ARBA" id="ARBA00022643"/>
    </source>
</evidence>
<dbReference type="InterPro" id="IPR051796">
    <property type="entry name" value="ISF_SsuE-like"/>
</dbReference>
<dbReference type="InterPro" id="IPR005025">
    <property type="entry name" value="FMN_Rdtase-like_dom"/>
</dbReference>
<dbReference type="OrthoDB" id="9805976at2"/>
<protein>
    <submittedName>
        <fullName evidence="4">NADPH-dependent FMN reductase</fullName>
    </submittedName>
</protein>
<evidence type="ECO:0000259" key="3">
    <source>
        <dbReference type="Pfam" id="PF03358"/>
    </source>
</evidence>
<dbReference type="PANTHER" id="PTHR43278">
    <property type="entry name" value="NAD(P)H-DEPENDENT FMN-CONTAINING OXIDOREDUCTASE YWQN-RELATED"/>
    <property type="match status" value="1"/>
</dbReference>
<sequence length="166" mass="19271">MKSLVIFSSANPKGNTAKLIEHLATNINLEIINLDQCKISPYRYDNQYEADDFYRIFEKILESDNLIFASPTYWYSVTAPMKAFFDRMTELTDKAELKPKARALAYKRAFILTTSGRNQICPIFETFFVEICKYFKMEYRSSLHAKQDEINLQEISQFASSLKSLG</sequence>
<dbReference type="Gene3D" id="3.40.50.360">
    <property type="match status" value="1"/>
</dbReference>
<keyword evidence="1" id="KW-0285">Flavoprotein</keyword>
<dbReference type="EMBL" id="AEIU01000069">
    <property type="protein sequence ID" value="EFP96867.1"/>
    <property type="molecule type" value="Genomic_DNA"/>
</dbReference>
<dbReference type="PANTHER" id="PTHR43278:SF4">
    <property type="entry name" value="NAD(P)H-DEPENDENT FMN-CONTAINING OXIDOREDUCTASE YWQN-RELATED"/>
    <property type="match status" value="1"/>
</dbReference>
<organism evidence="4 5">
    <name type="scientific">Vibrio caribbeanicus ATCC BAA-2122</name>
    <dbReference type="NCBI Taxonomy" id="796620"/>
    <lineage>
        <taxon>Bacteria</taxon>
        <taxon>Pseudomonadati</taxon>
        <taxon>Pseudomonadota</taxon>
        <taxon>Gammaproteobacteria</taxon>
        <taxon>Vibrionales</taxon>
        <taxon>Vibrionaceae</taxon>
        <taxon>Vibrio</taxon>
    </lineage>
</organism>
<dbReference type="STRING" id="796620.VIBC2010_07854"/>
<dbReference type="SUPFAM" id="SSF52218">
    <property type="entry name" value="Flavoproteins"/>
    <property type="match status" value="1"/>
</dbReference>
<dbReference type="RefSeq" id="WP_009601302.1">
    <property type="nucleotide sequence ID" value="NZ_AEIU01000069.1"/>
</dbReference>
<evidence type="ECO:0000256" key="1">
    <source>
        <dbReference type="ARBA" id="ARBA00022630"/>
    </source>
</evidence>
<dbReference type="Proteomes" id="UP000002943">
    <property type="component" value="Unassembled WGS sequence"/>
</dbReference>
<proteinExistence type="predicted"/>
<dbReference type="AlphaFoldDB" id="E3BJU8"/>
<gene>
    <name evidence="4" type="ORF">VIBC2010_07854</name>
</gene>
<reference evidence="4 5" key="1">
    <citation type="journal article" date="2012" name="Int. J. Syst. Evol. Microbiol.">
        <title>Vibrio caribbeanicus sp. nov., isolated from the marine sponge Scleritoderma cyanea.</title>
        <authorList>
            <person name="Hoffmann M."/>
            <person name="Monday S.R."/>
            <person name="Allard M.W."/>
            <person name="Strain E.A."/>
            <person name="Whittaker P."/>
            <person name="Naum M."/>
            <person name="McCarthy P.J."/>
            <person name="Lopez J.V."/>
            <person name="Fischer M."/>
            <person name="Brown E.W."/>
        </authorList>
    </citation>
    <scope>NUCLEOTIDE SEQUENCE [LARGE SCALE GENOMIC DNA]</scope>
    <source>
        <strain evidence="4 5">ATCC BAA-2122</strain>
    </source>
</reference>
<dbReference type="eggNOG" id="COG0655">
    <property type="taxonomic scope" value="Bacteria"/>
</dbReference>
<dbReference type="InterPro" id="IPR029039">
    <property type="entry name" value="Flavoprotein-like_sf"/>
</dbReference>
<comment type="caution">
    <text evidence="4">The sequence shown here is derived from an EMBL/GenBank/DDBJ whole genome shotgun (WGS) entry which is preliminary data.</text>
</comment>
<keyword evidence="5" id="KW-1185">Reference proteome</keyword>
<evidence type="ECO:0000313" key="5">
    <source>
        <dbReference type="Proteomes" id="UP000002943"/>
    </source>
</evidence>
<keyword evidence="2" id="KW-0288">FMN</keyword>
<dbReference type="GO" id="GO:0016491">
    <property type="term" value="F:oxidoreductase activity"/>
    <property type="evidence" value="ECO:0007669"/>
    <property type="project" value="InterPro"/>
</dbReference>
<name>E3BJU8_9VIBR</name>
<feature type="domain" description="NADPH-dependent FMN reductase-like" evidence="3">
    <location>
        <begin position="1"/>
        <end position="117"/>
    </location>
</feature>
<dbReference type="Pfam" id="PF03358">
    <property type="entry name" value="FMN_red"/>
    <property type="match status" value="1"/>
</dbReference>
<accession>E3BJU8</accession>